<dbReference type="Pfam" id="PF00903">
    <property type="entry name" value="Glyoxalase"/>
    <property type="match status" value="1"/>
</dbReference>
<dbReference type="PANTHER" id="PTHR33990">
    <property type="entry name" value="PROTEIN YJDN-RELATED"/>
    <property type="match status" value="1"/>
</dbReference>
<protein>
    <submittedName>
        <fullName evidence="2">VOC family protein</fullName>
    </submittedName>
</protein>
<dbReference type="RefSeq" id="WP_036117320.1">
    <property type="nucleotide sequence ID" value="NZ_PDFK01000003.1"/>
</dbReference>
<evidence type="ECO:0000313" key="3">
    <source>
        <dbReference type="Proteomes" id="UP000234956"/>
    </source>
</evidence>
<evidence type="ECO:0000259" key="1">
    <source>
        <dbReference type="Pfam" id="PF00903"/>
    </source>
</evidence>
<organism evidence="2 3">
    <name type="scientific">Lysinibacillus fusiformis</name>
    <dbReference type="NCBI Taxonomy" id="28031"/>
    <lineage>
        <taxon>Bacteria</taxon>
        <taxon>Bacillati</taxon>
        <taxon>Bacillota</taxon>
        <taxon>Bacilli</taxon>
        <taxon>Bacillales</taxon>
        <taxon>Bacillaceae</taxon>
        <taxon>Lysinibacillus</taxon>
    </lineage>
</organism>
<dbReference type="InterPro" id="IPR004360">
    <property type="entry name" value="Glyas_Fos-R_dOase_dom"/>
</dbReference>
<dbReference type="InterPro" id="IPR029068">
    <property type="entry name" value="Glyas_Bleomycin-R_OHBP_Dase"/>
</dbReference>
<proteinExistence type="predicted"/>
<dbReference type="AlphaFoldDB" id="A0A2I0UYM2"/>
<gene>
    <name evidence="2" type="ORF">CRI88_10465</name>
</gene>
<sequence length="152" mass="17252">MSATLEVAIFLSMNGKAKEAVQFYKEHLNAEELLLVTYEDMAKRDKTMRLTEENKQHIAHAVLLIGKTKLMLAEATMDVTEHYVVGNHSSLCIQSADLEEMEHFYKSLTSDERVRIIVPLSSNVFSKAYGIIEDPFGIQIQLMFDERLLNGA</sequence>
<evidence type="ECO:0000313" key="2">
    <source>
        <dbReference type="EMBL" id="PKU51157.1"/>
    </source>
</evidence>
<dbReference type="PANTHER" id="PTHR33990:SF4">
    <property type="entry name" value="PHNB-LIKE DOMAIN-CONTAINING PROTEIN"/>
    <property type="match status" value="1"/>
</dbReference>
<dbReference type="SUPFAM" id="SSF54593">
    <property type="entry name" value="Glyoxalase/Bleomycin resistance protein/Dihydroxybiphenyl dioxygenase"/>
    <property type="match status" value="1"/>
</dbReference>
<name>A0A2I0UYM2_9BACI</name>
<feature type="domain" description="Glyoxalase/fosfomycin resistance/dioxygenase" evidence="1">
    <location>
        <begin position="16"/>
        <end position="142"/>
    </location>
</feature>
<dbReference type="EMBL" id="PDFK01000003">
    <property type="protein sequence ID" value="PKU51157.1"/>
    <property type="molecule type" value="Genomic_DNA"/>
</dbReference>
<dbReference type="Proteomes" id="UP000234956">
    <property type="component" value="Unassembled WGS sequence"/>
</dbReference>
<comment type="caution">
    <text evidence="2">The sequence shown here is derived from an EMBL/GenBank/DDBJ whole genome shotgun (WGS) entry which is preliminary data.</text>
</comment>
<dbReference type="Gene3D" id="3.10.180.10">
    <property type="entry name" value="2,3-Dihydroxybiphenyl 1,2-Dioxygenase, domain 1"/>
    <property type="match status" value="1"/>
</dbReference>
<reference evidence="2 3" key="1">
    <citation type="submission" date="2017-10" db="EMBL/GenBank/DDBJ databases">
        <title>Draft genome of Lysinibacillus fusiformis strain Juneja, a laboratory-derived pathogen of Drosophila melanogaster.</title>
        <authorList>
            <person name="Smith B.R."/>
            <person name="Unckless R.L."/>
        </authorList>
    </citation>
    <scope>NUCLEOTIDE SEQUENCE [LARGE SCALE GENOMIC DNA]</scope>
    <source>
        <strain evidence="2 3">Juneja</strain>
    </source>
</reference>
<accession>A0A2I0UYM2</accession>